<sequence>MDLYTNIDFQKNQLFRVKTDKQVTETWVNNAHPLHAKVARGIPGLQLQLGRILFSRSKRWERNENELTWINGTALRKGRQVVGGPPWDRIPGKVRKVTAEDALFFVSKNGRLVQFTVALRKFKWKDCRKLPNTKIAYIVDQEMFRDNIVFAVGRNGRLYQYNKVTELWHA</sequence>
<dbReference type="PANTHER" id="PTHR36893">
    <property type="entry name" value="OS01G0275950 PROTEIN"/>
    <property type="match status" value="1"/>
</dbReference>
<dbReference type="AlphaFoldDB" id="A0A7J6WIE2"/>
<keyword evidence="2" id="KW-1185">Reference proteome</keyword>
<evidence type="ECO:0000313" key="1">
    <source>
        <dbReference type="EMBL" id="KAF5196380.1"/>
    </source>
</evidence>
<comment type="caution">
    <text evidence="1">The sequence shown here is derived from an EMBL/GenBank/DDBJ whole genome shotgun (WGS) entry which is preliminary data.</text>
</comment>
<protein>
    <submittedName>
        <fullName evidence="1">Large neutral amino acids transporter small subunit like</fullName>
    </submittedName>
</protein>
<dbReference type="SUPFAM" id="SSF89372">
    <property type="entry name" value="Fucose-specific lectin"/>
    <property type="match status" value="1"/>
</dbReference>
<proteinExistence type="predicted"/>
<gene>
    <name evidence="1" type="ORF">FRX31_014035</name>
</gene>
<evidence type="ECO:0000313" key="2">
    <source>
        <dbReference type="Proteomes" id="UP000554482"/>
    </source>
</evidence>
<dbReference type="EMBL" id="JABWDY010016071">
    <property type="protein sequence ID" value="KAF5196380.1"/>
    <property type="molecule type" value="Genomic_DNA"/>
</dbReference>
<dbReference type="PANTHER" id="PTHR36893:SF1">
    <property type="entry name" value="BULB-TYPE LECTIN DOMAIN-CONTAINING PROTEIN"/>
    <property type="match status" value="1"/>
</dbReference>
<dbReference type="Proteomes" id="UP000554482">
    <property type="component" value="Unassembled WGS sequence"/>
</dbReference>
<name>A0A7J6WIE2_THATH</name>
<dbReference type="OrthoDB" id="66678at2759"/>
<reference evidence="1 2" key="1">
    <citation type="submission" date="2020-06" db="EMBL/GenBank/DDBJ databases">
        <title>Transcriptomic and genomic resources for Thalictrum thalictroides and T. hernandezii: Facilitating candidate gene discovery in an emerging model plant lineage.</title>
        <authorList>
            <person name="Arias T."/>
            <person name="Riano-Pachon D.M."/>
            <person name="Di Stilio V.S."/>
        </authorList>
    </citation>
    <scope>NUCLEOTIDE SEQUENCE [LARGE SCALE GENOMIC DNA]</scope>
    <source>
        <strain evidence="2">cv. WT478/WT964</strain>
        <tissue evidence="1">Leaves</tissue>
    </source>
</reference>
<organism evidence="1 2">
    <name type="scientific">Thalictrum thalictroides</name>
    <name type="common">Rue-anemone</name>
    <name type="synonym">Anemone thalictroides</name>
    <dbReference type="NCBI Taxonomy" id="46969"/>
    <lineage>
        <taxon>Eukaryota</taxon>
        <taxon>Viridiplantae</taxon>
        <taxon>Streptophyta</taxon>
        <taxon>Embryophyta</taxon>
        <taxon>Tracheophyta</taxon>
        <taxon>Spermatophyta</taxon>
        <taxon>Magnoliopsida</taxon>
        <taxon>Ranunculales</taxon>
        <taxon>Ranunculaceae</taxon>
        <taxon>Thalictroideae</taxon>
        <taxon>Thalictrum</taxon>
    </lineage>
</organism>
<accession>A0A7J6WIE2</accession>